<organism evidence="1">
    <name type="scientific">hydrothermal vent metagenome</name>
    <dbReference type="NCBI Taxonomy" id="652676"/>
    <lineage>
        <taxon>unclassified sequences</taxon>
        <taxon>metagenomes</taxon>
        <taxon>ecological metagenomes</taxon>
    </lineage>
</organism>
<reference evidence="1" key="1">
    <citation type="submission" date="2018-06" db="EMBL/GenBank/DDBJ databases">
        <authorList>
            <person name="Zhirakovskaya E."/>
        </authorList>
    </citation>
    <scope>NUCLEOTIDE SEQUENCE</scope>
</reference>
<protein>
    <submittedName>
        <fullName evidence="1">Uncharacterized protein</fullName>
    </submittedName>
</protein>
<accession>A0A3B0W8V9</accession>
<dbReference type="EMBL" id="UOFE01000022">
    <property type="protein sequence ID" value="VAW51701.1"/>
    <property type="molecule type" value="Genomic_DNA"/>
</dbReference>
<proteinExistence type="predicted"/>
<dbReference type="AlphaFoldDB" id="A0A3B0W8V9"/>
<sequence>MTNDQLPDLATVALKTFFNLASLWRLTDNQIKNLLGHPSDDIFIMWQNTDTSEVVADDVMIRISHLLGIHTALKTLLNEASAHEWIHKNNNANLFKGTSALSYMLGGTDQI</sequence>
<evidence type="ECO:0000313" key="1">
    <source>
        <dbReference type="EMBL" id="VAW51701.1"/>
    </source>
</evidence>
<name>A0A3B0W8V9_9ZZZZ</name>
<gene>
    <name evidence="1" type="ORF">MNBD_GAMMA05-15</name>
</gene>